<dbReference type="Gene3D" id="3.30.2070.10">
    <property type="entry name" value="Formate dehydrogenase/DMSO reductase"/>
    <property type="match status" value="1"/>
</dbReference>
<feature type="domain" description="4Fe-4S ferredoxin-type" evidence="1">
    <location>
        <begin position="944"/>
        <end position="973"/>
    </location>
</feature>
<dbReference type="InterPro" id="IPR030948">
    <property type="entry name" value="TAT_var_transloc_signal_dom"/>
</dbReference>
<dbReference type="PANTHER" id="PTHR42783">
    <property type="entry name" value="GLUTAMATE SYNTHASE [NADPH] SMALL CHAIN"/>
    <property type="match status" value="1"/>
</dbReference>
<gene>
    <name evidence="2" type="ORF">ACFFVB_09425</name>
</gene>
<feature type="domain" description="4Fe-4S ferredoxin-type" evidence="1">
    <location>
        <begin position="912"/>
        <end position="943"/>
    </location>
</feature>
<dbReference type="PROSITE" id="PS51379">
    <property type="entry name" value="4FE4S_FER_2"/>
    <property type="match status" value="3"/>
</dbReference>
<comment type="caution">
    <text evidence="2">The sequence shown here is derived from an EMBL/GenBank/DDBJ whole genome shotgun (WGS) entry which is preliminary data.</text>
</comment>
<evidence type="ECO:0000313" key="3">
    <source>
        <dbReference type="Proteomes" id="UP001589605"/>
    </source>
</evidence>
<dbReference type="NCBIfam" id="TIGR04519">
    <property type="entry name" value="MoCo_extend_TAT"/>
    <property type="match status" value="1"/>
</dbReference>
<keyword evidence="3" id="KW-1185">Reference proteome</keyword>
<dbReference type="Pfam" id="PF13247">
    <property type="entry name" value="Fer4_11"/>
    <property type="match status" value="1"/>
</dbReference>
<dbReference type="Proteomes" id="UP001589605">
    <property type="component" value="Unassembled WGS sequence"/>
</dbReference>
<sequence>MSSNKKYWKSVEELNENSSIVEALKQNEFVEEIPTDEFLGDKATLESSSTTRRDFLKYVGFSTAAASLAACEGPVIKSIPYVVQPEQIIPGVANYYATTIADGFDFASVLVKTREGRPIKIENNSLAKTNGSANARVNASVLGLYDSLRVQGPTKAGNPVSWSDFNAEVASKLSNLSSAGKEIVLLTQTFSSPSTERLINTFKEKYGKVRHVVYDAISESAALDAYQAKYGRRALAGYNFAHAETIVSFGADFIGDWQGGGFDAGYSVGRIPQEGKMSKHVQFEANMSLAGANADKRVPSTPSQQKIALAKLYSYVVGTSVSGTLPEHIDAAVKNAASLLKKSGRAGVVITGLQDVNAQALVLEINAALNSRAFNPRVPILTRQGNDKDVAQLVADMKAGRVGGIIMSGVNPLYSLPNAADFAEGLKKTELAVTFSMKSDETASQTEYIAAAPHYLESWGDVELKRGHYALTQPTIRPLFDTKQFQDALLTWTDNSLSFHDYIKETWNASVLGGASFNQAIHDGSFIAGGLGALVNGGSNEAIQETTTVLKDKKERTWAGGVIHDAAVGIGLVDEDQDEYTTSTTTRNSPNSNPILGGEGFVINEISGSAAASALVGSAKSEGLELVLYSKVGMGDGQQANNPWLQEFPDPITRTSWDNYLTVSKADADALGFTNHNVANGGLNGSYASVTVNGSTLEKVPVLIQPGQAKGSVGLSFGYGRSAGLKEEMQTGVNAFRLYQNFNTIQNVSVSVVGGEHEFACVQLQNTLMGRGDIIKETTLEIFNTKDKQEWNPMPMVSLNHVETPVTSPDVDLWGEFDRSIGHHFNLSIDLNSCTGCGACVIACHAENNVPVVGKSEIRRSRDMHWLRIDRYYSSDESFEGDNEKKEGFSGLFGEKGSLGGFGELEHPSDNPQVAFQPVMCQHCNHAPCETVCPVAATSHGRQGQNHMAYNRCVGTRYCANNCPYKVRRFNWFLYSGNDEFDYHMNDDLGRMVLNPDVVVRSRGVMEKCSMCIQMTQKTILDAKRDGRVIKDGEFQTACSAACSSGAMIFGDVNDKESKVAHLKEDNRMYHLLEHIGTKPNVIYQTKVRNTTEA</sequence>
<dbReference type="InterPro" id="IPR017896">
    <property type="entry name" value="4Fe4S_Fe-S-bd"/>
</dbReference>
<reference evidence="2 3" key="1">
    <citation type="submission" date="2024-09" db="EMBL/GenBank/DDBJ databases">
        <authorList>
            <person name="Sun Q."/>
            <person name="Mori K."/>
        </authorList>
    </citation>
    <scope>NUCLEOTIDE SEQUENCE [LARGE SCALE GENOMIC DNA]</scope>
    <source>
        <strain evidence="2 3">CECT 8286</strain>
    </source>
</reference>
<dbReference type="PANTHER" id="PTHR42783:SF3">
    <property type="entry name" value="GLUTAMATE SYNTHASE [NADPH] SMALL CHAIN-RELATED"/>
    <property type="match status" value="1"/>
</dbReference>
<proteinExistence type="predicted"/>
<dbReference type="EMBL" id="JBHMEZ010000011">
    <property type="protein sequence ID" value="MFB9053297.1"/>
    <property type="molecule type" value="Genomic_DNA"/>
</dbReference>
<accession>A0ABV5F1H6</accession>
<dbReference type="Gene3D" id="3.40.50.740">
    <property type="match status" value="1"/>
</dbReference>
<evidence type="ECO:0000259" key="1">
    <source>
        <dbReference type="PROSITE" id="PS51379"/>
    </source>
</evidence>
<dbReference type="SUPFAM" id="SSF54862">
    <property type="entry name" value="4Fe-4S ferredoxins"/>
    <property type="match status" value="1"/>
</dbReference>
<dbReference type="CDD" id="cd10551">
    <property type="entry name" value="PsrB"/>
    <property type="match status" value="1"/>
</dbReference>
<name>A0ABV5F1H6_9FLAO</name>
<feature type="domain" description="4Fe-4S ferredoxin-type" evidence="1">
    <location>
        <begin position="825"/>
        <end position="855"/>
    </location>
</feature>
<dbReference type="Gene3D" id="3.30.70.20">
    <property type="match status" value="2"/>
</dbReference>
<organism evidence="2 3">
    <name type="scientific">Formosa undariae</name>
    <dbReference type="NCBI Taxonomy" id="1325436"/>
    <lineage>
        <taxon>Bacteria</taxon>
        <taxon>Pseudomonadati</taxon>
        <taxon>Bacteroidota</taxon>
        <taxon>Flavobacteriia</taxon>
        <taxon>Flavobacteriales</taxon>
        <taxon>Flavobacteriaceae</taxon>
        <taxon>Formosa</taxon>
    </lineage>
</organism>
<protein>
    <submittedName>
        <fullName evidence="2">TAT-variant-translocated molybdopterin oxidoreductase</fullName>
    </submittedName>
</protein>
<evidence type="ECO:0000313" key="2">
    <source>
        <dbReference type="EMBL" id="MFB9053297.1"/>
    </source>
</evidence>
<dbReference type="SUPFAM" id="SSF53706">
    <property type="entry name" value="Formate dehydrogenase/DMSO reductase, domains 1-3"/>
    <property type="match status" value="1"/>
</dbReference>
<dbReference type="RefSeq" id="WP_382382472.1">
    <property type="nucleotide sequence ID" value="NZ_JBHMEZ010000011.1"/>
</dbReference>